<dbReference type="Proteomes" id="UP001446205">
    <property type="component" value="Unassembled WGS sequence"/>
</dbReference>
<accession>A0ABU9D5V2</accession>
<dbReference type="InterPro" id="IPR025528">
    <property type="entry name" value="BrnA_antitoxin"/>
</dbReference>
<gene>
    <name evidence="1" type="ORF">WOB96_01105</name>
</gene>
<reference evidence="1 2" key="1">
    <citation type="submission" date="2024-04" db="EMBL/GenBank/DDBJ databases">
        <authorList>
            <person name="Abashina T."/>
            <person name="Shaikin A."/>
        </authorList>
    </citation>
    <scope>NUCLEOTIDE SEQUENCE [LARGE SCALE GENOMIC DNA]</scope>
    <source>
        <strain evidence="1 2">AAFK</strain>
    </source>
</reference>
<comment type="caution">
    <text evidence="1">The sequence shown here is derived from an EMBL/GenBank/DDBJ whole genome shotgun (WGS) entry which is preliminary data.</text>
</comment>
<dbReference type="Pfam" id="PF14384">
    <property type="entry name" value="BrnA_antitoxin"/>
    <property type="match status" value="1"/>
</dbReference>
<name>A0ABU9D5V2_9PROT</name>
<dbReference type="EMBL" id="JBBPCO010000001">
    <property type="protein sequence ID" value="MEK8088351.1"/>
    <property type="molecule type" value="Genomic_DNA"/>
</dbReference>
<protein>
    <submittedName>
        <fullName evidence="1">BrnA antitoxin family protein</fullName>
    </submittedName>
</protein>
<evidence type="ECO:0000313" key="1">
    <source>
        <dbReference type="EMBL" id="MEK8088351.1"/>
    </source>
</evidence>
<organism evidence="1 2">
    <name type="scientific">Thermithiobacillus plumbiphilus</name>
    <dbReference type="NCBI Taxonomy" id="1729899"/>
    <lineage>
        <taxon>Bacteria</taxon>
        <taxon>Pseudomonadati</taxon>
        <taxon>Pseudomonadota</taxon>
        <taxon>Acidithiobacillia</taxon>
        <taxon>Acidithiobacillales</taxon>
        <taxon>Thermithiobacillaceae</taxon>
        <taxon>Thermithiobacillus</taxon>
    </lineage>
</organism>
<keyword evidence="2" id="KW-1185">Reference proteome</keyword>
<sequence length="77" mass="9124">MQNLLRSSVYEKILLTKTAYLRGDYRRPRAEVTKERITIRLSPEVLSYFRASGPGWQTRMDEALREWMRTHPPQSQG</sequence>
<dbReference type="RefSeq" id="WP_341369417.1">
    <property type="nucleotide sequence ID" value="NZ_JBBPCO010000001.1"/>
</dbReference>
<evidence type="ECO:0000313" key="2">
    <source>
        <dbReference type="Proteomes" id="UP001446205"/>
    </source>
</evidence>
<proteinExistence type="predicted"/>